<dbReference type="RefSeq" id="XP_005826879.1">
    <property type="nucleotide sequence ID" value="XM_005826822.1"/>
</dbReference>
<evidence type="ECO:0000313" key="12">
    <source>
        <dbReference type="EMBL" id="EKX39899.1"/>
    </source>
</evidence>
<dbReference type="STRING" id="905079.L1IVI8"/>
<dbReference type="GO" id="GO:0046872">
    <property type="term" value="F:metal ion binding"/>
    <property type="evidence" value="ECO:0007669"/>
    <property type="project" value="UniProtKB-KW"/>
</dbReference>
<dbReference type="InterPro" id="IPR018497">
    <property type="entry name" value="Peptidase_M13_C"/>
</dbReference>
<dbReference type="GO" id="GO:0016485">
    <property type="term" value="P:protein processing"/>
    <property type="evidence" value="ECO:0007669"/>
    <property type="project" value="TreeGrafter"/>
</dbReference>
<sequence>MAPSILPGTSVGFGHGDIEDARSMQGSQPRARTHLSLAGTTRRTMSLLVFGCAASGLLLIGMLVATGSSSRMQVPRVELAAIRESDYKNMKQPIYRTIDHLAGWKLDWALGGDAPQTELNKERLDAVTADASRIASYLQVDEFPPDMRRAIDPSVDPCDDFYQFACGHWAESKGSNIPDDVSSVALQWDQVDDGIRTQLKSLLETDKENPAAIFYRSCLKGTAPKASWDLLTPWMEMTENITDNVTFVDAAIKVQLADLSLFWTWSVDIDSWNKERYGLFVKGSKPILDADEYTQYLATGKESDTISAFKEFVKTLVGLAGYDDNVANDDAEKVLQMDIKLAAGFNSSDGSSHYDQWIDREYLSVKAPSIDWERWFEAMNFSQVGVGEEGEEEDAMGQPLSSPRLIIKQGGWLQNLEDIFSCKDFTSPNGTVDTEQCWAEVESYTRFRLIYNYATYLDDSFRDAVHDWHNAKFGVVAKQQRVKKCYSDTTYLLGWASSYLYVENVFPKTRKDDTITMLKNIRQEFRDSLDTTKWMDPASRKAAQEKLDNMFFEVGYPDDWPESVFRNFGQLSEDNYVGNVDIIGSNAVKRAQVRIFESPKRNRWGESYPIVVNAFYSPMVNGLWVPAGIIQTPFYSETYDDARNYGALGTICGHEMTHGFDDTGHLLDKNGDQKDWWDSKTFQEFDKRADCLAEQYSEYGSEVPDWYQGNHVDGEATLGENIADEGGMRFAFQAFEKSHPTERRSMAAHRLFFTAFAQNWCETDKQDMAIDSLFSDEHSPAKYRVLGVLSNFQPFARAFQCPVGTAMNPKKQCQLW</sequence>
<feature type="transmembrane region" description="Helical" evidence="9">
    <location>
        <begin position="45"/>
        <end position="65"/>
    </location>
</feature>
<keyword evidence="9" id="KW-1133">Transmembrane helix</keyword>
<comment type="cofactor">
    <cofactor evidence="1">
        <name>Zn(2+)</name>
        <dbReference type="ChEBI" id="CHEBI:29105"/>
    </cofactor>
</comment>
<dbReference type="HOGENOM" id="CLU_006187_4_3_1"/>
<gene>
    <name evidence="12" type="ORF">GUITHDRAFT_113892</name>
</gene>
<comment type="similarity">
    <text evidence="2">Belongs to the peptidase M13 family.</text>
</comment>
<dbReference type="EnsemblProtists" id="EKX39899">
    <property type="protein sequence ID" value="EKX39899"/>
    <property type="gene ID" value="GUITHDRAFT_113892"/>
</dbReference>
<dbReference type="PANTHER" id="PTHR11733">
    <property type="entry name" value="ZINC METALLOPROTEASE FAMILY M13 NEPRILYSIN-RELATED"/>
    <property type="match status" value="1"/>
</dbReference>
<dbReference type="EMBL" id="JH993035">
    <property type="protein sequence ID" value="EKX39899.1"/>
    <property type="molecule type" value="Genomic_DNA"/>
</dbReference>
<feature type="region of interest" description="Disordered" evidence="8">
    <location>
        <begin position="1"/>
        <end position="33"/>
    </location>
</feature>
<keyword evidence="9" id="KW-0812">Transmembrane</keyword>
<evidence type="ECO:0000259" key="11">
    <source>
        <dbReference type="Pfam" id="PF05649"/>
    </source>
</evidence>
<feature type="domain" description="Peptidase M13 N-terminal" evidence="11">
    <location>
        <begin position="157"/>
        <end position="557"/>
    </location>
</feature>
<keyword evidence="4" id="KW-0479">Metal-binding</keyword>
<evidence type="ECO:0000256" key="5">
    <source>
        <dbReference type="ARBA" id="ARBA00022801"/>
    </source>
</evidence>
<dbReference type="PaxDb" id="55529-EKX39899"/>
<dbReference type="PANTHER" id="PTHR11733:SF167">
    <property type="entry name" value="FI17812P1-RELATED"/>
    <property type="match status" value="1"/>
</dbReference>
<keyword evidence="14" id="KW-1185">Reference proteome</keyword>
<dbReference type="InterPro" id="IPR042089">
    <property type="entry name" value="Peptidase_M13_dom_2"/>
</dbReference>
<dbReference type="Gene3D" id="1.10.1380.10">
    <property type="entry name" value="Neutral endopeptidase , domain2"/>
    <property type="match status" value="1"/>
</dbReference>
<keyword evidence="7" id="KW-0482">Metalloprotease</keyword>
<proteinExistence type="inferred from homology"/>
<evidence type="ECO:0000256" key="6">
    <source>
        <dbReference type="ARBA" id="ARBA00022833"/>
    </source>
</evidence>
<dbReference type="Pfam" id="PF05649">
    <property type="entry name" value="Peptidase_M13_N"/>
    <property type="match status" value="1"/>
</dbReference>
<evidence type="ECO:0000256" key="3">
    <source>
        <dbReference type="ARBA" id="ARBA00022670"/>
    </source>
</evidence>
<organism evidence="12">
    <name type="scientific">Guillardia theta (strain CCMP2712)</name>
    <name type="common">Cryptophyte</name>
    <dbReference type="NCBI Taxonomy" id="905079"/>
    <lineage>
        <taxon>Eukaryota</taxon>
        <taxon>Cryptophyceae</taxon>
        <taxon>Pyrenomonadales</taxon>
        <taxon>Geminigeraceae</taxon>
        <taxon>Guillardia</taxon>
    </lineage>
</organism>
<dbReference type="Pfam" id="PF01431">
    <property type="entry name" value="Peptidase_M13"/>
    <property type="match status" value="1"/>
</dbReference>
<reference evidence="14" key="2">
    <citation type="submission" date="2012-11" db="EMBL/GenBank/DDBJ databases">
        <authorList>
            <person name="Kuo A."/>
            <person name="Curtis B.A."/>
            <person name="Tanifuji G."/>
            <person name="Burki F."/>
            <person name="Gruber A."/>
            <person name="Irimia M."/>
            <person name="Maruyama S."/>
            <person name="Arias M.C."/>
            <person name="Ball S.G."/>
            <person name="Gile G.H."/>
            <person name="Hirakawa Y."/>
            <person name="Hopkins J.F."/>
            <person name="Rensing S.A."/>
            <person name="Schmutz J."/>
            <person name="Symeonidi A."/>
            <person name="Elias M."/>
            <person name="Eveleigh R.J."/>
            <person name="Herman E.K."/>
            <person name="Klute M.J."/>
            <person name="Nakayama T."/>
            <person name="Obornik M."/>
            <person name="Reyes-Prieto A."/>
            <person name="Armbrust E.V."/>
            <person name="Aves S.J."/>
            <person name="Beiko R.G."/>
            <person name="Coutinho P."/>
            <person name="Dacks J.B."/>
            <person name="Durnford D.G."/>
            <person name="Fast N.M."/>
            <person name="Green B.R."/>
            <person name="Grisdale C."/>
            <person name="Hempe F."/>
            <person name="Henrissat B."/>
            <person name="Hoppner M.P."/>
            <person name="Ishida K.-I."/>
            <person name="Kim E."/>
            <person name="Koreny L."/>
            <person name="Kroth P.G."/>
            <person name="Liu Y."/>
            <person name="Malik S.-B."/>
            <person name="Maier U.G."/>
            <person name="McRose D."/>
            <person name="Mock T."/>
            <person name="Neilson J.A."/>
            <person name="Onodera N.T."/>
            <person name="Poole A.M."/>
            <person name="Pritham E.J."/>
            <person name="Richards T.A."/>
            <person name="Rocap G."/>
            <person name="Roy S.W."/>
            <person name="Sarai C."/>
            <person name="Schaack S."/>
            <person name="Shirato S."/>
            <person name="Slamovits C.H."/>
            <person name="Spencer D.F."/>
            <person name="Suzuki S."/>
            <person name="Worden A.Z."/>
            <person name="Zauner S."/>
            <person name="Barry K."/>
            <person name="Bell C."/>
            <person name="Bharti A.K."/>
            <person name="Crow J.A."/>
            <person name="Grimwood J."/>
            <person name="Kramer R."/>
            <person name="Lindquist E."/>
            <person name="Lucas S."/>
            <person name="Salamov A."/>
            <person name="McFadden G.I."/>
            <person name="Lane C.E."/>
            <person name="Keeling P.J."/>
            <person name="Gray M.W."/>
            <person name="Grigoriev I.V."/>
            <person name="Archibald J.M."/>
        </authorList>
    </citation>
    <scope>NUCLEOTIDE SEQUENCE</scope>
    <source>
        <strain evidence="14">CCMP2712</strain>
    </source>
</reference>
<keyword evidence="9" id="KW-0472">Membrane</keyword>
<evidence type="ECO:0000256" key="7">
    <source>
        <dbReference type="ARBA" id="ARBA00023049"/>
    </source>
</evidence>
<keyword evidence="5" id="KW-0378">Hydrolase</keyword>
<dbReference type="Gene3D" id="3.40.390.10">
    <property type="entry name" value="Collagenase (Catalytic Domain)"/>
    <property type="match status" value="1"/>
</dbReference>
<dbReference type="OrthoDB" id="6475849at2759"/>
<dbReference type="eggNOG" id="KOG3624">
    <property type="taxonomic scope" value="Eukaryota"/>
</dbReference>
<name>L1IVI8_GUITC</name>
<dbReference type="SUPFAM" id="SSF55486">
    <property type="entry name" value="Metalloproteases ('zincins'), catalytic domain"/>
    <property type="match status" value="1"/>
</dbReference>
<evidence type="ECO:0000256" key="8">
    <source>
        <dbReference type="SAM" id="MobiDB-lite"/>
    </source>
</evidence>
<dbReference type="InterPro" id="IPR000718">
    <property type="entry name" value="Peptidase_M13"/>
</dbReference>
<evidence type="ECO:0000259" key="10">
    <source>
        <dbReference type="Pfam" id="PF01431"/>
    </source>
</evidence>
<keyword evidence="3" id="KW-0645">Protease</keyword>
<dbReference type="InterPro" id="IPR024079">
    <property type="entry name" value="MetalloPept_cat_dom_sf"/>
</dbReference>
<dbReference type="PROSITE" id="PS51885">
    <property type="entry name" value="NEPRILYSIN"/>
    <property type="match status" value="1"/>
</dbReference>
<accession>L1IVI8</accession>
<evidence type="ECO:0000313" key="14">
    <source>
        <dbReference type="Proteomes" id="UP000011087"/>
    </source>
</evidence>
<dbReference type="PRINTS" id="PR00786">
    <property type="entry name" value="NEPRILYSIN"/>
</dbReference>
<dbReference type="InterPro" id="IPR008753">
    <property type="entry name" value="Peptidase_M13_N"/>
</dbReference>
<keyword evidence="6" id="KW-0862">Zinc</keyword>
<reference evidence="13" key="3">
    <citation type="submission" date="2016-03" db="UniProtKB">
        <authorList>
            <consortium name="EnsemblProtists"/>
        </authorList>
    </citation>
    <scope>IDENTIFICATION</scope>
</reference>
<evidence type="ECO:0000256" key="1">
    <source>
        <dbReference type="ARBA" id="ARBA00001947"/>
    </source>
</evidence>
<evidence type="ECO:0008006" key="15">
    <source>
        <dbReference type="Google" id="ProtNLM"/>
    </source>
</evidence>
<dbReference type="AlphaFoldDB" id="L1IVI8"/>
<dbReference type="KEGG" id="gtt:GUITHDRAFT_113892"/>
<reference evidence="12 14" key="1">
    <citation type="journal article" date="2012" name="Nature">
        <title>Algal genomes reveal evolutionary mosaicism and the fate of nucleomorphs.</title>
        <authorList>
            <consortium name="DOE Joint Genome Institute"/>
            <person name="Curtis B.A."/>
            <person name="Tanifuji G."/>
            <person name="Burki F."/>
            <person name="Gruber A."/>
            <person name="Irimia M."/>
            <person name="Maruyama S."/>
            <person name="Arias M.C."/>
            <person name="Ball S.G."/>
            <person name="Gile G.H."/>
            <person name="Hirakawa Y."/>
            <person name="Hopkins J.F."/>
            <person name="Kuo A."/>
            <person name="Rensing S.A."/>
            <person name="Schmutz J."/>
            <person name="Symeonidi A."/>
            <person name="Elias M."/>
            <person name="Eveleigh R.J."/>
            <person name="Herman E.K."/>
            <person name="Klute M.J."/>
            <person name="Nakayama T."/>
            <person name="Obornik M."/>
            <person name="Reyes-Prieto A."/>
            <person name="Armbrust E.V."/>
            <person name="Aves S.J."/>
            <person name="Beiko R.G."/>
            <person name="Coutinho P."/>
            <person name="Dacks J.B."/>
            <person name="Durnford D.G."/>
            <person name="Fast N.M."/>
            <person name="Green B.R."/>
            <person name="Grisdale C.J."/>
            <person name="Hempel F."/>
            <person name="Henrissat B."/>
            <person name="Hoppner M.P."/>
            <person name="Ishida K."/>
            <person name="Kim E."/>
            <person name="Koreny L."/>
            <person name="Kroth P.G."/>
            <person name="Liu Y."/>
            <person name="Malik S.B."/>
            <person name="Maier U.G."/>
            <person name="McRose D."/>
            <person name="Mock T."/>
            <person name="Neilson J.A."/>
            <person name="Onodera N.T."/>
            <person name="Poole A.M."/>
            <person name="Pritham E.J."/>
            <person name="Richards T.A."/>
            <person name="Rocap G."/>
            <person name="Roy S.W."/>
            <person name="Sarai C."/>
            <person name="Schaack S."/>
            <person name="Shirato S."/>
            <person name="Slamovits C.H."/>
            <person name="Spencer D.F."/>
            <person name="Suzuki S."/>
            <person name="Worden A.Z."/>
            <person name="Zauner S."/>
            <person name="Barry K."/>
            <person name="Bell C."/>
            <person name="Bharti A.K."/>
            <person name="Crow J.A."/>
            <person name="Grimwood J."/>
            <person name="Kramer R."/>
            <person name="Lindquist E."/>
            <person name="Lucas S."/>
            <person name="Salamov A."/>
            <person name="McFadden G.I."/>
            <person name="Lane C.E."/>
            <person name="Keeling P.J."/>
            <person name="Gray M.W."/>
            <person name="Grigoriev I.V."/>
            <person name="Archibald J.M."/>
        </authorList>
    </citation>
    <scope>NUCLEOTIDE SEQUENCE</scope>
    <source>
        <strain evidence="12 14">CCMP2712</strain>
    </source>
</reference>
<dbReference type="CDD" id="cd08662">
    <property type="entry name" value="M13"/>
    <property type="match status" value="1"/>
</dbReference>
<dbReference type="GeneID" id="17296674"/>
<dbReference type="Proteomes" id="UP000011087">
    <property type="component" value="Unassembled WGS sequence"/>
</dbReference>
<feature type="domain" description="Peptidase M13 C-terminal" evidence="10">
    <location>
        <begin position="613"/>
        <end position="815"/>
    </location>
</feature>
<evidence type="ECO:0000256" key="2">
    <source>
        <dbReference type="ARBA" id="ARBA00007357"/>
    </source>
</evidence>
<protein>
    <recommendedName>
        <fullName evidence="15">Endothelin-converting enzyme 1</fullName>
    </recommendedName>
</protein>
<evidence type="ECO:0000256" key="4">
    <source>
        <dbReference type="ARBA" id="ARBA00022723"/>
    </source>
</evidence>
<evidence type="ECO:0000313" key="13">
    <source>
        <dbReference type="EnsemblProtists" id="EKX39899"/>
    </source>
</evidence>
<dbReference type="GO" id="GO:0005886">
    <property type="term" value="C:plasma membrane"/>
    <property type="evidence" value="ECO:0007669"/>
    <property type="project" value="TreeGrafter"/>
</dbReference>
<dbReference type="OMA" id="STMATHI"/>
<evidence type="ECO:0000256" key="9">
    <source>
        <dbReference type="SAM" id="Phobius"/>
    </source>
</evidence>
<dbReference type="GO" id="GO:0004222">
    <property type="term" value="F:metalloendopeptidase activity"/>
    <property type="evidence" value="ECO:0007669"/>
    <property type="project" value="InterPro"/>
</dbReference>